<dbReference type="EMBL" id="JAWJWF010000003">
    <property type="protein sequence ID" value="KAK6635037.1"/>
    <property type="molecule type" value="Genomic_DNA"/>
</dbReference>
<comment type="caution">
    <text evidence="1">The sequence shown here is derived from an EMBL/GenBank/DDBJ whole genome shotgun (WGS) entry which is preliminary data.</text>
</comment>
<keyword evidence="2" id="KW-1185">Reference proteome</keyword>
<proteinExistence type="predicted"/>
<organism evidence="1 2">
    <name type="scientific">Polyplax serrata</name>
    <name type="common">Common mouse louse</name>
    <dbReference type="NCBI Taxonomy" id="468196"/>
    <lineage>
        <taxon>Eukaryota</taxon>
        <taxon>Metazoa</taxon>
        <taxon>Ecdysozoa</taxon>
        <taxon>Arthropoda</taxon>
        <taxon>Hexapoda</taxon>
        <taxon>Insecta</taxon>
        <taxon>Pterygota</taxon>
        <taxon>Neoptera</taxon>
        <taxon>Paraneoptera</taxon>
        <taxon>Psocodea</taxon>
        <taxon>Troctomorpha</taxon>
        <taxon>Phthiraptera</taxon>
        <taxon>Anoplura</taxon>
        <taxon>Polyplacidae</taxon>
        <taxon>Polyplax</taxon>
    </lineage>
</organism>
<gene>
    <name evidence="1" type="ORF">RUM44_000286</name>
</gene>
<evidence type="ECO:0000313" key="1">
    <source>
        <dbReference type="EMBL" id="KAK6635037.1"/>
    </source>
</evidence>
<name>A0ABR1B5H6_POLSC</name>
<dbReference type="Proteomes" id="UP001359485">
    <property type="component" value="Unassembled WGS sequence"/>
</dbReference>
<accession>A0ABR1B5H6</accession>
<evidence type="ECO:0000313" key="2">
    <source>
        <dbReference type="Proteomes" id="UP001359485"/>
    </source>
</evidence>
<protein>
    <submittedName>
        <fullName evidence="1">Uncharacterized protein</fullName>
    </submittedName>
</protein>
<reference evidence="1 2" key="1">
    <citation type="submission" date="2023-09" db="EMBL/GenBank/DDBJ databases">
        <title>Genomes of two closely related lineages of the louse Polyplax serrata with different host specificities.</title>
        <authorList>
            <person name="Martinu J."/>
            <person name="Tarabai H."/>
            <person name="Stefka J."/>
            <person name="Hypsa V."/>
        </authorList>
    </citation>
    <scope>NUCLEOTIDE SEQUENCE [LARGE SCALE GENOMIC DNA]</scope>
    <source>
        <strain evidence="1">98ZLc_SE</strain>
    </source>
</reference>
<sequence length="113" mass="12582">MACAELRLAEQFPHGVDSFAADRKRQLLTEHTFRDQKKKNVFCFALAPPPPVTQHKPLNVLGPGVPDRSFFPGDHAFEVLALQRKTDTSKFCAVLFLPGIRRNFAAVGLVHGK</sequence>